<keyword evidence="2" id="KW-1185">Reference proteome</keyword>
<feature type="region of interest" description="Disordered" evidence="1">
    <location>
        <begin position="127"/>
        <end position="149"/>
    </location>
</feature>
<protein>
    <submittedName>
        <fullName evidence="3">RanBP2-type domain-containing protein</fullName>
    </submittedName>
</protein>
<name>A0A914PWL9_9BILA</name>
<dbReference type="WBParaSite" id="PDA_v2.g23181.t1">
    <property type="protein sequence ID" value="PDA_v2.g23181.t1"/>
    <property type="gene ID" value="PDA_v2.g23181"/>
</dbReference>
<accession>A0A914PWL9</accession>
<feature type="compositionally biased region" description="Basic and acidic residues" evidence="1">
    <location>
        <begin position="127"/>
        <end position="141"/>
    </location>
</feature>
<organism evidence="2 3">
    <name type="scientific">Panagrolaimus davidi</name>
    <dbReference type="NCBI Taxonomy" id="227884"/>
    <lineage>
        <taxon>Eukaryota</taxon>
        <taxon>Metazoa</taxon>
        <taxon>Ecdysozoa</taxon>
        <taxon>Nematoda</taxon>
        <taxon>Chromadorea</taxon>
        <taxon>Rhabditida</taxon>
        <taxon>Tylenchina</taxon>
        <taxon>Panagrolaimomorpha</taxon>
        <taxon>Panagrolaimoidea</taxon>
        <taxon>Panagrolaimidae</taxon>
        <taxon>Panagrolaimus</taxon>
    </lineage>
</organism>
<feature type="region of interest" description="Disordered" evidence="1">
    <location>
        <begin position="310"/>
        <end position="354"/>
    </location>
</feature>
<sequence>MKLLTTTTTTMGGKNATNTLISGEPISGQNMIVQQAMQQLDDKQQKCNDSDQIGKVGNENGDDQIGKVGNGNGDDKIGKVGNGNGNGDDQIGKVGNGNGNGNGKGNGNGLKPVHKLAENDQRRVDGFNDQRSVDGFNDRQKTNTVTTPQREISKTAKEWEIKGEEKPRTYTCKRFHLSYRIPREDPRRLQYKYGKCQYKEVDVTRMTLPGLVDREKREEYRKYKANLEYENRTSKRKYTDERWRCCCGYKNFKWRKQCNGCHVLQTPTTSPKQQKELETQQQQQRSDMFPTAGYPQIAQNDFSSVPTGTMAQQYAQTQAQQQHQQQKATSSRQQQRREMFHPDMPSSSRVERQHYEQQQQYHQQWFSTPTQQSTFQQPYYQYQEWDEYTVNNTYNFINVNIHQNPYAQFTPLQRGYTNHQNRQRQSVKIEEIEDDDEEIQIVYDNMRK</sequence>
<proteinExistence type="predicted"/>
<evidence type="ECO:0000313" key="3">
    <source>
        <dbReference type="WBParaSite" id="PDA_v2.g23181.t1"/>
    </source>
</evidence>
<reference evidence="3" key="1">
    <citation type="submission" date="2022-11" db="UniProtKB">
        <authorList>
            <consortium name="WormBaseParasite"/>
        </authorList>
    </citation>
    <scope>IDENTIFICATION</scope>
</reference>
<feature type="region of interest" description="Disordered" evidence="1">
    <location>
        <begin position="55"/>
        <end position="74"/>
    </location>
</feature>
<feature type="region of interest" description="Disordered" evidence="1">
    <location>
        <begin position="80"/>
        <end position="112"/>
    </location>
</feature>
<feature type="compositionally biased region" description="Gly residues" evidence="1">
    <location>
        <begin position="94"/>
        <end position="108"/>
    </location>
</feature>
<feature type="compositionally biased region" description="Low complexity" evidence="1">
    <location>
        <begin position="311"/>
        <end position="333"/>
    </location>
</feature>
<dbReference type="AlphaFoldDB" id="A0A914PWL9"/>
<feature type="region of interest" description="Disordered" evidence="1">
    <location>
        <begin position="265"/>
        <end position="287"/>
    </location>
</feature>
<evidence type="ECO:0000313" key="2">
    <source>
        <dbReference type="Proteomes" id="UP000887578"/>
    </source>
</evidence>
<dbReference type="Proteomes" id="UP000887578">
    <property type="component" value="Unplaced"/>
</dbReference>
<evidence type="ECO:0000256" key="1">
    <source>
        <dbReference type="SAM" id="MobiDB-lite"/>
    </source>
</evidence>